<evidence type="ECO:0000313" key="2">
    <source>
        <dbReference type="Proteomes" id="UP001189624"/>
    </source>
</evidence>
<keyword evidence="2" id="KW-1185">Reference proteome</keyword>
<reference evidence="1" key="1">
    <citation type="submission" date="2023-10" db="EMBL/GenBank/DDBJ databases">
        <authorList>
            <person name="Domelevo Entfellner J.-B."/>
        </authorList>
    </citation>
    <scope>NUCLEOTIDE SEQUENCE</scope>
</reference>
<protein>
    <submittedName>
        <fullName evidence="1">Uncharacterized protein</fullName>
    </submittedName>
</protein>
<dbReference type="AlphaFoldDB" id="A0AA86SYX4"/>
<sequence>MPALKNSLSIVIDVGRFWDTLLCCNNNSCGSSIVGELGHATNNVAVGNFIILLRQMRSMNNDIDFGIEKTLETVSSTILGSVELIKSNKGHNLKHLKDTKNDPNIPLSTTAPAFTRVACH</sequence>
<accession>A0AA86SYX4</accession>
<dbReference type="Proteomes" id="UP001189624">
    <property type="component" value="Chromosome 8"/>
</dbReference>
<proteinExistence type="predicted"/>
<evidence type="ECO:0000313" key="1">
    <source>
        <dbReference type="EMBL" id="CAJ1971268.1"/>
    </source>
</evidence>
<name>A0AA86SYX4_9FABA</name>
<gene>
    <name evidence="1" type="ORF">AYBTSS11_LOCUS23267</name>
</gene>
<dbReference type="EMBL" id="OY731405">
    <property type="protein sequence ID" value="CAJ1971268.1"/>
    <property type="molecule type" value="Genomic_DNA"/>
</dbReference>
<organism evidence="1 2">
    <name type="scientific">Sphenostylis stenocarpa</name>
    <dbReference type="NCBI Taxonomy" id="92480"/>
    <lineage>
        <taxon>Eukaryota</taxon>
        <taxon>Viridiplantae</taxon>
        <taxon>Streptophyta</taxon>
        <taxon>Embryophyta</taxon>
        <taxon>Tracheophyta</taxon>
        <taxon>Spermatophyta</taxon>
        <taxon>Magnoliopsida</taxon>
        <taxon>eudicotyledons</taxon>
        <taxon>Gunneridae</taxon>
        <taxon>Pentapetalae</taxon>
        <taxon>rosids</taxon>
        <taxon>fabids</taxon>
        <taxon>Fabales</taxon>
        <taxon>Fabaceae</taxon>
        <taxon>Papilionoideae</taxon>
        <taxon>50 kb inversion clade</taxon>
        <taxon>NPAAA clade</taxon>
        <taxon>indigoferoid/millettioid clade</taxon>
        <taxon>Phaseoleae</taxon>
        <taxon>Sphenostylis</taxon>
    </lineage>
</organism>
<dbReference type="Gramene" id="rna-AYBTSS11_LOCUS23267">
    <property type="protein sequence ID" value="CAJ1971268.1"/>
    <property type="gene ID" value="gene-AYBTSS11_LOCUS23267"/>
</dbReference>